<accession>A0A918WE23</accession>
<reference evidence="1" key="2">
    <citation type="submission" date="2020-09" db="EMBL/GenBank/DDBJ databases">
        <authorList>
            <person name="Sun Q."/>
            <person name="Ohkuma M."/>
        </authorList>
    </citation>
    <scope>NUCLEOTIDE SEQUENCE</scope>
    <source>
        <strain evidence="1">JCM 4518</strain>
    </source>
</reference>
<proteinExistence type="predicted"/>
<name>A0A918WE23_9ACTN</name>
<dbReference type="Proteomes" id="UP000644020">
    <property type="component" value="Unassembled WGS sequence"/>
</dbReference>
<dbReference type="AlphaFoldDB" id="A0A918WE23"/>
<comment type="caution">
    <text evidence="1">The sequence shown here is derived from an EMBL/GenBank/DDBJ whole genome shotgun (WGS) entry which is preliminary data.</text>
</comment>
<evidence type="ECO:0000313" key="2">
    <source>
        <dbReference type="Proteomes" id="UP000644020"/>
    </source>
</evidence>
<gene>
    <name evidence="1" type="ORF">GCM10010305_63100</name>
</gene>
<keyword evidence="2" id="KW-1185">Reference proteome</keyword>
<evidence type="ECO:0000313" key="1">
    <source>
        <dbReference type="EMBL" id="GHB11864.1"/>
    </source>
</evidence>
<protein>
    <submittedName>
        <fullName evidence="1">Uncharacterized protein</fullName>
    </submittedName>
</protein>
<sequence length="56" mass="6454">MSPFKLWKLELTDETLELCWLDEKLLPPAPKPPRPPAWYPPAWKLLAFALLALIAL</sequence>
<reference evidence="1" key="1">
    <citation type="journal article" date="2014" name="Int. J. Syst. Evol. Microbiol.">
        <title>Complete genome sequence of Corynebacterium casei LMG S-19264T (=DSM 44701T), isolated from a smear-ripened cheese.</title>
        <authorList>
            <consortium name="US DOE Joint Genome Institute (JGI-PGF)"/>
            <person name="Walter F."/>
            <person name="Albersmeier A."/>
            <person name="Kalinowski J."/>
            <person name="Ruckert C."/>
        </authorList>
    </citation>
    <scope>NUCLEOTIDE SEQUENCE</scope>
    <source>
        <strain evidence="1">JCM 4518</strain>
    </source>
</reference>
<dbReference type="EMBL" id="BMUL01000037">
    <property type="protein sequence ID" value="GHB11864.1"/>
    <property type="molecule type" value="Genomic_DNA"/>
</dbReference>
<organism evidence="1 2">
    <name type="scientific">Streptomyces termitum</name>
    <dbReference type="NCBI Taxonomy" id="67368"/>
    <lineage>
        <taxon>Bacteria</taxon>
        <taxon>Bacillati</taxon>
        <taxon>Actinomycetota</taxon>
        <taxon>Actinomycetes</taxon>
        <taxon>Kitasatosporales</taxon>
        <taxon>Streptomycetaceae</taxon>
        <taxon>Streptomyces</taxon>
    </lineage>
</organism>